<feature type="domain" description="DUF317" evidence="2">
    <location>
        <begin position="163"/>
        <end position="221"/>
    </location>
</feature>
<proteinExistence type="predicted"/>
<protein>
    <submittedName>
        <fullName evidence="3">DUF317 domain-containing protein</fullName>
    </submittedName>
</protein>
<dbReference type="Proteomes" id="UP001552527">
    <property type="component" value="Unassembled WGS sequence"/>
</dbReference>
<feature type="region of interest" description="Disordered" evidence="1">
    <location>
        <begin position="244"/>
        <end position="266"/>
    </location>
</feature>
<name>A0ABV3J895_9ACTN</name>
<keyword evidence="4" id="KW-1185">Reference proteome</keyword>
<dbReference type="EMBL" id="JBFATE010000001">
    <property type="protein sequence ID" value="MEV5244385.1"/>
    <property type="molecule type" value="Genomic_DNA"/>
</dbReference>
<evidence type="ECO:0000259" key="2">
    <source>
        <dbReference type="Pfam" id="PF03771"/>
    </source>
</evidence>
<dbReference type="Pfam" id="PF03771">
    <property type="entry name" value="SPDY"/>
    <property type="match status" value="2"/>
</dbReference>
<evidence type="ECO:0000313" key="3">
    <source>
        <dbReference type="EMBL" id="MEV5244385.1"/>
    </source>
</evidence>
<evidence type="ECO:0000256" key="1">
    <source>
        <dbReference type="SAM" id="MobiDB-lite"/>
    </source>
</evidence>
<comment type="caution">
    <text evidence="3">The sequence shown here is derived from an EMBL/GenBank/DDBJ whole genome shotgun (WGS) entry which is preliminary data.</text>
</comment>
<dbReference type="RefSeq" id="WP_364018351.1">
    <property type="nucleotide sequence ID" value="NZ_JBFATD010000001.1"/>
</dbReference>
<feature type="compositionally biased region" description="Pro residues" evidence="1">
    <location>
        <begin position="250"/>
        <end position="260"/>
    </location>
</feature>
<sequence length="266" mass="29494">MKPRPDPFKDFDPAQTVKVLPRYLAGPGPVELHTIWPFPFDEGWHLHPSADEGMVFAISPCARLWTRFAPDLEKPGKGTWIIAANRIPFGPRAWGITFDATTPAELLHDVHAELLDLYLESRHSDKDYLFGDDVMAPHEVYTPLLARGWSHSVKTDGTQTFRSPDGLSSVRHRYTIGGSDDLIWRVCGGYPSEPYWQARFSHGAPTALAAAFTASLVSTEPLHRTVQDIPFHTRSHLYVATTAAAKQPPTYSPAPPPAPPVAGRTR</sequence>
<feature type="domain" description="DUF317" evidence="2">
    <location>
        <begin position="59"/>
        <end position="117"/>
    </location>
</feature>
<organism evidence="3 4">
    <name type="scientific">Streptomyces werraensis</name>
    <dbReference type="NCBI Taxonomy" id="68284"/>
    <lineage>
        <taxon>Bacteria</taxon>
        <taxon>Bacillati</taxon>
        <taxon>Actinomycetota</taxon>
        <taxon>Actinomycetes</taxon>
        <taxon>Kitasatosporales</taxon>
        <taxon>Streptomycetaceae</taxon>
        <taxon>Streptomyces</taxon>
    </lineage>
</organism>
<accession>A0ABV3J895</accession>
<reference evidence="3 4" key="1">
    <citation type="submission" date="2024-06" db="EMBL/GenBank/DDBJ databases">
        <title>The Natural Products Discovery Center: Release of the First 8490 Sequenced Strains for Exploring Actinobacteria Biosynthetic Diversity.</title>
        <authorList>
            <person name="Kalkreuter E."/>
            <person name="Kautsar S.A."/>
            <person name="Yang D."/>
            <person name="Bader C.D."/>
            <person name="Teijaro C.N."/>
            <person name="Fluegel L."/>
            <person name="Davis C.M."/>
            <person name="Simpson J.R."/>
            <person name="Lauterbach L."/>
            <person name="Steele A.D."/>
            <person name="Gui C."/>
            <person name="Meng S."/>
            <person name="Li G."/>
            <person name="Viehrig K."/>
            <person name="Ye F."/>
            <person name="Su P."/>
            <person name="Kiefer A.F."/>
            <person name="Nichols A."/>
            <person name="Cepeda A.J."/>
            <person name="Yan W."/>
            <person name="Fan B."/>
            <person name="Jiang Y."/>
            <person name="Adhikari A."/>
            <person name="Zheng C.-J."/>
            <person name="Schuster L."/>
            <person name="Cowan T.M."/>
            <person name="Smanski M.J."/>
            <person name="Chevrette M.G."/>
            <person name="De Carvalho L.P.S."/>
            <person name="Shen B."/>
        </authorList>
    </citation>
    <scope>NUCLEOTIDE SEQUENCE [LARGE SCALE GENOMIC DNA]</scope>
    <source>
        <strain evidence="3 4">NPDC052768</strain>
    </source>
</reference>
<evidence type="ECO:0000313" key="4">
    <source>
        <dbReference type="Proteomes" id="UP001552527"/>
    </source>
</evidence>
<dbReference type="InterPro" id="IPR005523">
    <property type="entry name" value="DUF317_SPDY"/>
</dbReference>
<gene>
    <name evidence="3" type="ORF">AB0K95_03745</name>
</gene>